<sequence length="237" mass="26537">MNHVFRIICVITLLATKPGFSQQTYFNVPSSDIVDKHKFAIQQQFNIESSYHSATTINYGLGNNVEVGANLYNLIYDPDQRQLSRNDSSTQMPFGPLVLFNAQKAFPISEQLEIGFGTQLGFNLSQRHQTRFVSYGYGQLAGSFKKQRYKWSLGGYVGNQPYLGEGRAYGFQGGFDAGIFEKLHLLGDWISGQHVQGQLVVGIEYYVTKQLPIALGWQRTNVDGSQSAVIQLTYSPN</sequence>
<organism evidence="1 2">
    <name type="scientific">Spirosoma oryzae</name>
    <dbReference type="NCBI Taxonomy" id="1469603"/>
    <lineage>
        <taxon>Bacteria</taxon>
        <taxon>Pseudomonadati</taxon>
        <taxon>Bacteroidota</taxon>
        <taxon>Cytophagia</taxon>
        <taxon>Cytophagales</taxon>
        <taxon>Cytophagaceae</taxon>
        <taxon>Spirosoma</taxon>
    </lineage>
</organism>
<dbReference type="AlphaFoldDB" id="A0A2T0T8E2"/>
<keyword evidence="2" id="KW-1185">Reference proteome</keyword>
<dbReference type="EMBL" id="PVTE01000005">
    <property type="protein sequence ID" value="PRY41925.1"/>
    <property type="molecule type" value="Genomic_DNA"/>
</dbReference>
<dbReference type="Proteomes" id="UP000238375">
    <property type="component" value="Unassembled WGS sequence"/>
</dbReference>
<name>A0A2T0T8E2_9BACT</name>
<dbReference type="RefSeq" id="WP_245882253.1">
    <property type="nucleotide sequence ID" value="NZ_PVTE01000005.1"/>
</dbReference>
<evidence type="ECO:0000313" key="1">
    <source>
        <dbReference type="EMBL" id="PRY41925.1"/>
    </source>
</evidence>
<protein>
    <submittedName>
        <fullName evidence="1">Uncharacterized protein</fullName>
    </submittedName>
</protein>
<evidence type="ECO:0000313" key="2">
    <source>
        <dbReference type="Proteomes" id="UP000238375"/>
    </source>
</evidence>
<gene>
    <name evidence="1" type="ORF">CLV58_105126</name>
</gene>
<comment type="caution">
    <text evidence="1">The sequence shown here is derived from an EMBL/GenBank/DDBJ whole genome shotgun (WGS) entry which is preliminary data.</text>
</comment>
<proteinExistence type="predicted"/>
<reference evidence="1 2" key="1">
    <citation type="submission" date="2018-03" db="EMBL/GenBank/DDBJ databases">
        <title>Genomic Encyclopedia of Archaeal and Bacterial Type Strains, Phase II (KMG-II): from individual species to whole genera.</title>
        <authorList>
            <person name="Goeker M."/>
        </authorList>
    </citation>
    <scope>NUCLEOTIDE SEQUENCE [LARGE SCALE GENOMIC DNA]</scope>
    <source>
        <strain evidence="1 2">DSM 28354</strain>
    </source>
</reference>
<accession>A0A2T0T8E2</accession>